<comment type="caution">
    <text evidence="1">The sequence shown here is derived from an EMBL/GenBank/DDBJ whole genome shotgun (WGS) entry which is preliminary data.</text>
</comment>
<name>A0A812RMK4_SYMPI</name>
<proteinExistence type="predicted"/>
<reference evidence="1" key="1">
    <citation type="submission" date="2021-02" db="EMBL/GenBank/DDBJ databases">
        <authorList>
            <person name="Dougan E. K."/>
            <person name="Rhodes N."/>
            <person name="Thang M."/>
            <person name="Chan C."/>
        </authorList>
    </citation>
    <scope>NUCLEOTIDE SEQUENCE</scope>
</reference>
<keyword evidence="2" id="KW-1185">Reference proteome</keyword>
<feature type="non-terminal residue" evidence="1">
    <location>
        <position position="1"/>
    </location>
</feature>
<evidence type="ECO:0000313" key="1">
    <source>
        <dbReference type="EMBL" id="CAE7446740.1"/>
    </source>
</evidence>
<dbReference type="Proteomes" id="UP000649617">
    <property type="component" value="Unassembled WGS sequence"/>
</dbReference>
<dbReference type="EMBL" id="CAJNIZ010020934">
    <property type="protein sequence ID" value="CAE7446740.1"/>
    <property type="molecule type" value="Genomic_DNA"/>
</dbReference>
<gene>
    <name evidence="1" type="ORF">SPIL2461_LOCUS10885</name>
</gene>
<accession>A0A812RMK4</accession>
<dbReference type="AlphaFoldDB" id="A0A812RMK4"/>
<protein>
    <submittedName>
        <fullName evidence="1">Uncharacterized protein</fullName>
    </submittedName>
</protein>
<sequence>KDEGTLRAYDFLQDRVDRETVPVLVHDLVLDMKREGHRMEADKLREAYGLEDFPMLKVLRDAEKDGLLAVAVSNDFAAA</sequence>
<organism evidence="1 2">
    <name type="scientific">Symbiodinium pilosum</name>
    <name type="common">Dinoflagellate</name>
    <dbReference type="NCBI Taxonomy" id="2952"/>
    <lineage>
        <taxon>Eukaryota</taxon>
        <taxon>Sar</taxon>
        <taxon>Alveolata</taxon>
        <taxon>Dinophyceae</taxon>
        <taxon>Suessiales</taxon>
        <taxon>Symbiodiniaceae</taxon>
        <taxon>Symbiodinium</taxon>
    </lineage>
</organism>
<feature type="non-terminal residue" evidence="1">
    <location>
        <position position="79"/>
    </location>
</feature>
<evidence type="ECO:0000313" key="2">
    <source>
        <dbReference type="Proteomes" id="UP000649617"/>
    </source>
</evidence>